<organism evidence="2 3">
    <name type="scientific">Adineta steineri</name>
    <dbReference type="NCBI Taxonomy" id="433720"/>
    <lineage>
        <taxon>Eukaryota</taxon>
        <taxon>Metazoa</taxon>
        <taxon>Spiralia</taxon>
        <taxon>Gnathifera</taxon>
        <taxon>Rotifera</taxon>
        <taxon>Eurotatoria</taxon>
        <taxon>Bdelloidea</taxon>
        <taxon>Adinetida</taxon>
        <taxon>Adinetidae</taxon>
        <taxon>Adineta</taxon>
    </lineage>
</organism>
<proteinExistence type="predicted"/>
<evidence type="ECO:0000313" key="3">
    <source>
        <dbReference type="Proteomes" id="UP000663844"/>
    </source>
</evidence>
<dbReference type="EMBL" id="CAJOAZ010033050">
    <property type="protein sequence ID" value="CAF4451965.1"/>
    <property type="molecule type" value="Genomic_DNA"/>
</dbReference>
<evidence type="ECO:0000313" key="2">
    <source>
        <dbReference type="EMBL" id="CAF4451965.1"/>
    </source>
</evidence>
<name>A0A820SFI2_9BILA</name>
<dbReference type="InterPro" id="IPR036873">
    <property type="entry name" value="Rhodanese-like_dom_sf"/>
</dbReference>
<comment type="caution">
    <text evidence="2">The sequence shown here is derived from an EMBL/GenBank/DDBJ whole genome shotgun (WGS) entry which is preliminary data.</text>
</comment>
<dbReference type="InterPro" id="IPR001763">
    <property type="entry name" value="Rhodanese-like_dom"/>
</dbReference>
<dbReference type="PROSITE" id="PS50206">
    <property type="entry name" value="RHODANESE_3"/>
    <property type="match status" value="1"/>
</dbReference>
<sequence>LNNSDIVILYDQSTDIRSEEKLRLSPLNLVVQAARKSNKKIYIIQGGFDAIKTQYPHLIECAVEAPRDKYEQDHLPPTPDTVDKENFTMTEILPHIFVGK</sequence>
<feature type="domain" description="Rhodanese" evidence="1">
    <location>
        <begin position="1"/>
        <end position="60"/>
    </location>
</feature>
<accession>A0A820SFI2</accession>
<gene>
    <name evidence="2" type="ORF">OXD698_LOCUS54454</name>
</gene>
<dbReference type="AlphaFoldDB" id="A0A820SFI2"/>
<dbReference type="Proteomes" id="UP000663844">
    <property type="component" value="Unassembled WGS sequence"/>
</dbReference>
<dbReference type="Gene3D" id="3.40.250.10">
    <property type="entry name" value="Rhodanese-like domain"/>
    <property type="match status" value="1"/>
</dbReference>
<feature type="non-terminal residue" evidence="2">
    <location>
        <position position="1"/>
    </location>
</feature>
<protein>
    <recommendedName>
        <fullName evidence="1">Rhodanese domain-containing protein</fullName>
    </recommendedName>
</protein>
<evidence type="ECO:0000259" key="1">
    <source>
        <dbReference type="PROSITE" id="PS50206"/>
    </source>
</evidence>
<reference evidence="2" key="1">
    <citation type="submission" date="2021-02" db="EMBL/GenBank/DDBJ databases">
        <authorList>
            <person name="Nowell W R."/>
        </authorList>
    </citation>
    <scope>NUCLEOTIDE SEQUENCE</scope>
</reference>